<sequence>MLNLLGLDAVAESVYRGILDRPQDVDDLCDRLKLTEKEIRDALDRLSEMALVRPSTEDPGQLHAVSPHVGMEILLARQQAELASQKQRLEASRAAAAQLILEYDDRRADAGSAEAGVRYLEGIDSIRDHLAVLREQVVRELLTFAPGGPQTQANMSASRPLNQQLLERGVQMRTVYLDSIRSCTDTMKYVHWLTEHGCQVRTVPSLPNRMIIYDRKAAIIAAHTENTAAGAMQLTSQGAVTTLHALFESVWQSAEPVVRQARPTPGALNRQQAEALRLLAQGLTDEAIANRLGVSPRTARRIASGLMDVLDADSRFQAGVHAVQRGYLPSTPL</sequence>
<dbReference type="KEGG" id="schf:IPT68_00205"/>
<feature type="domain" description="HTH luxR-type" evidence="2">
    <location>
        <begin position="261"/>
        <end position="326"/>
    </location>
</feature>
<dbReference type="InterPro" id="IPR051797">
    <property type="entry name" value="TrmB-like"/>
</dbReference>
<protein>
    <submittedName>
        <fullName evidence="3">Helix-turn-helix domain-containing protein</fullName>
    </submittedName>
</protein>
<evidence type="ECO:0000256" key="1">
    <source>
        <dbReference type="SAM" id="Coils"/>
    </source>
</evidence>
<dbReference type="GO" id="GO:0006355">
    <property type="term" value="P:regulation of DNA-templated transcription"/>
    <property type="evidence" value="ECO:0007669"/>
    <property type="project" value="InterPro"/>
</dbReference>
<dbReference type="CDD" id="cd06170">
    <property type="entry name" value="LuxR_C_like"/>
    <property type="match status" value="1"/>
</dbReference>
<dbReference type="InterPro" id="IPR016032">
    <property type="entry name" value="Sig_transdc_resp-reg_C-effctor"/>
</dbReference>
<dbReference type="GO" id="GO:0003677">
    <property type="term" value="F:DNA binding"/>
    <property type="evidence" value="ECO:0007669"/>
    <property type="project" value="InterPro"/>
</dbReference>
<organism evidence="3 4">
    <name type="scientific">Streptomyces chromofuscus</name>
    <dbReference type="NCBI Taxonomy" id="42881"/>
    <lineage>
        <taxon>Bacteria</taxon>
        <taxon>Bacillati</taxon>
        <taxon>Actinomycetota</taxon>
        <taxon>Actinomycetes</taxon>
        <taxon>Kitasatosporales</taxon>
        <taxon>Streptomycetaceae</taxon>
        <taxon>Streptomyces</taxon>
    </lineage>
</organism>
<dbReference type="InterPro" id="IPR000792">
    <property type="entry name" value="Tscrpt_reg_LuxR_C"/>
</dbReference>
<dbReference type="Gene3D" id="1.10.10.10">
    <property type="entry name" value="Winged helix-like DNA-binding domain superfamily/Winged helix DNA-binding domain"/>
    <property type="match status" value="2"/>
</dbReference>
<dbReference type="AlphaFoldDB" id="A0A7M2T8F2"/>
<name>A0A7M2T8F2_STRCW</name>
<keyword evidence="4" id="KW-1185">Reference proteome</keyword>
<evidence type="ECO:0000259" key="2">
    <source>
        <dbReference type="PROSITE" id="PS50043"/>
    </source>
</evidence>
<dbReference type="SMART" id="SM00421">
    <property type="entry name" value="HTH_LUXR"/>
    <property type="match status" value="1"/>
</dbReference>
<reference evidence="3 4" key="1">
    <citation type="submission" date="2020-10" db="EMBL/GenBank/DDBJ databases">
        <title>Streptomyces chromofuscus complate genome analysis.</title>
        <authorList>
            <person name="Anwar N."/>
        </authorList>
    </citation>
    <scope>NUCLEOTIDE SEQUENCE [LARGE SCALE GENOMIC DNA]</scope>
    <source>
        <strain evidence="3 4">DSM 40273</strain>
    </source>
</reference>
<proteinExistence type="predicted"/>
<evidence type="ECO:0000313" key="4">
    <source>
        <dbReference type="Proteomes" id="UP000594008"/>
    </source>
</evidence>
<dbReference type="EMBL" id="CP063374">
    <property type="protein sequence ID" value="QOV44524.1"/>
    <property type="molecule type" value="Genomic_DNA"/>
</dbReference>
<dbReference type="InterPro" id="IPR036388">
    <property type="entry name" value="WH-like_DNA-bd_sf"/>
</dbReference>
<dbReference type="SUPFAM" id="SSF46894">
    <property type="entry name" value="C-terminal effector domain of the bipartite response regulators"/>
    <property type="match status" value="1"/>
</dbReference>
<dbReference type="Proteomes" id="UP000594008">
    <property type="component" value="Chromosome"/>
</dbReference>
<dbReference type="RefSeq" id="WP_189702153.1">
    <property type="nucleotide sequence ID" value="NZ_CP063374.1"/>
</dbReference>
<evidence type="ECO:0000313" key="3">
    <source>
        <dbReference type="EMBL" id="QOV44524.1"/>
    </source>
</evidence>
<dbReference type="PANTHER" id="PTHR34293:SF1">
    <property type="entry name" value="HTH-TYPE TRANSCRIPTIONAL REGULATOR TRMBL2"/>
    <property type="match status" value="1"/>
</dbReference>
<keyword evidence="1" id="KW-0175">Coiled coil</keyword>
<dbReference type="PROSITE" id="PS50043">
    <property type="entry name" value="HTH_LUXR_2"/>
    <property type="match status" value="1"/>
</dbReference>
<dbReference type="Pfam" id="PF13384">
    <property type="entry name" value="HTH_23"/>
    <property type="match status" value="1"/>
</dbReference>
<dbReference type="PANTHER" id="PTHR34293">
    <property type="entry name" value="HTH-TYPE TRANSCRIPTIONAL REGULATOR TRMBL2"/>
    <property type="match status" value="1"/>
</dbReference>
<gene>
    <name evidence="3" type="ORF">IPT68_00205</name>
</gene>
<accession>A0A7M2T8F2</accession>
<feature type="coiled-coil region" evidence="1">
    <location>
        <begin position="75"/>
        <end position="102"/>
    </location>
</feature>